<name>A0A6L2ZW32_9LACT</name>
<accession>A0A6L2ZW32</accession>
<dbReference type="EMBL" id="BLXU01000009">
    <property type="protein sequence ID" value="GFO52313.1"/>
    <property type="molecule type" value="Genomic_DNA"/>
</dbReference>
<comment type="caution">
    <text evidence="3">The sequence shown here is derived from an EMBL/GenBank/DDBJ whole genome shotgun (WGS) entry which is preliminary data.</text>
</comment>
<dbReference type="Pfam" id="PF06605">
    <property type="entry name" value="Prophage_tail"/>
    <property type="match status" value="1"/>
</dbReference>
<dbReference type="Pfam" id="PF18013">
    <property type="entry name" value="Phage_lysozyme2"/>
    <property type="match status" value="1"/>
</dbReference>
<dbReference type="InterPro" id="IPR041219">
    <property type="entry name" value="Phage_lysozyme2"/>
</dbReference>
<dbReference type="AlphaFoldDB" id="A0A6L2ZW32"/>
<dbReference type="Gene3D" id="3.90.1720.60">
    <property type="match status" value="1"/>
</dbReference>
<dbReference type="NCBIfam" id="TIGR01665">
    <property type="entry name" value="put_anti_recept"/>
    <property type="match status" value="1"/>
</dbReference>
<evidence type="ECO:0000259" key="2">
    <source>
        <dbReference type="Pfam" id="PF18013"/>
    </source>
</evidence>
<reference evidence="3 4" key="1">
    <citation type="submission" date="2020-06" db="EMBL/GenBank/DDBJ databases">
        <title>Draft genome sequence of Lactic acid bacteria from Okinawan-style tofu.</title>
        <authorList>
            <person name="Takara I."/>
            <person name="Ikematsu S."/>
        </authorList>
    </citation>
    <scope>NUCLEOTIDE SEQUENCE [LARGE SCALE GENOMIC DNA]</scope>
    <source>
        <strain evidence="4">lg38</strain>
    </source>
</reference>
<protein>
    <submittedName>
        <fullName evidence="3">Phage minor structural protein</fullName>
    </submittedName>
</protein>
<evidence type="ECO:0000313" key="4">
    <source>
        <dbReference type="Proteomes" id="UP000504756"/>
    </source>
</evidence>
<dbReference type="Gene3D" id="1.10.530.10">
    <property type="match status" value="1"/>
</dbReference>
<gene>
    <name evidence="3" type="ORF">ikelab_15880</name>
</gene>
<feature type="domain" description="Phage tail lysozyme" evidence="2">
    <location>
        <begin position="586"/>
        <end position="737"/>
    </location>
</feature>
<evidence type="ECO:0000313" key="3">
    <source>
        <dbReference type="EMBL" id="GFO52313.1"/>
    </source>
</evidence>
<sequence>MKKIYLYDKMPGNLEENGLPILDWRDLPEITRSCNNTFSFYGNYHLRGEHVKQIKRKKYIKAFTENGTYQYFRIKSVKKNLSGVAITATHLGYEANRNFIQSLYVPNGNGKQIMAKLKESLAFSQPFKYESDVTSSHQFTVNQANPIEAIIGSNNGNENLSSICDAELDMDNYTLNLKERIGEDKGFRIDFGKNLAAIEETIDDSSVVNRLFLVGGVPDDTDYNKPQNPVTFSYLSVSGVAEEDVQIARRENSECKTVADLKKWGQSLFDKDRIHEPKVTHEVDMVSLENTLEYQELYREVSGLRFGDTVHVSLKNLEIEVQERMIEYVWYPTICKYKSIVLGNDLEMYTSSIETQVTSVKQKLETRSEELISAVNNATQWITGNKGGYVLLDPKDAPERILIMDKPNAKDAKKVWQWNVDGLGYSSTGINGQYGLAMTRDGHIVADFIKAGTLEGIKIRSVDDKFIVEMYNGKVRFIRNLGNGKEEEMVAFTPSLNNETGQLNGIGLIQNPGYKFAISSKNSDGTFSNVVRVPADSTGSKPKLELFGDVSVSGRLLLNGQEVVAGGGSGGGEGEFPPEIVTDQEKNAWIVWQFLKSKGYTEQAAAGILGNMDQESGVMPDTEQIGGPAYGLVQWDGSAYPLVPPATWNGREYVQKLMRAAGISGDYKIAKTQSQLLEWCMFNGQYIKTSSYPYSVAQFKGLTNISTATTAFEANFERPAATHPERVQLAIKWYNKLHGLKPPTPSGNLKEQLDKFYNTYKERYVQNGQCVGLTTAWMATLTANKYGMTPWNSQAYNPDGSPTSGNPRWNYEINIGDGISAATIGTFAPPPGWTKIIPHSAEDCKAGDIFYVGTDSGISTGHTGIVFEDGKNGRVPTLDQNFLNSPVRWFDGGAGSSWGLYNWFCIWRKNT</sequence>
<dbReference type="RefSeq" id="WP_176490513.1">
    <property type="nucleotide sequence ID" value="NZ_BLXU01000009.1"/>
</dbReference>
<proteinExistence type="predicted"/>
<feature type="domain" description="Tail spike" evidence="1">
    <location>
        <begin position="165"/>
        <end position="347"/>
    </location>
</feature>
<organism evidence="3 4">
    <name type="scientific">Lactococcus garvieae</name>
    <dbReference type="NCBI Taxonomy" id="1363"/>
    <lineage>
        <taxon>Bacteria</taxon>
        <taxon>Bacillati</taxon>
        <taxon>Bacillota</taxon>
        <taxon>Bacilli</taxon>
        <taxon>Lactobacillales</taxon>
        <taxon>Streptococcaceae</taxon>
        <taxon>Lactococcus</taxon>
    </lineage>
</organism>
<dbReference type="InterPro" id="IPR010572">
    <property type="entry name" value="Tail_dom"/>
</dbReference>
<dbReference type="InterPro" id="IPR007119">
    <property type="entry name" value="Phage_tail_spike_N"/>
</dbReference>
<dbReference type="Proteomes" id="UP000504756">
    <property type="component" value="Unassembled WGS sequence"/>
</dbReference>
<evidence type="ECO:0000259" key="1">
    <source>
        <dbReference type="Pfam" id="PF06605"/>
    </source>
</evidence>